<organism evidence="2 5">
    <name type="scientific">Nephila pilipes</name>
    <name type="common">Giant wood spider</name>
    <name type="synonym">Nephila maculata</name>
    <dbReference type="NCBI Taxonomy" id="299642"/>
    <lineage>
        <taxon>Eukaryota</taxon>
        <taxon>Metazoa</taxon>
        <taxon>Ecdysozoa</taxon>
        <taxon>Arthropoda</taxon>
        <taxon>Chelicerata</taxon>
        <taxon>Arachnida</taxon>
        <taxon>Araneae</taxon>
        <taxon>Araneomorphae</taxon>
        <taxon>Entelegynae</taxon>
        <taxon>Araneoidea</taxon>
        <taxon>Nephilidae</taxon>
        <taxon>Nephila</taxon>
    </lineage>
</organism>
<protein>
    <submittedName>
        <fullName evidence="2">Uncharacterized protein</fullName>
    </submittedName>
</protein>
<dbReference type="OrthoDB" id="6423316at2759"/>
<keyword evidence="1" id="KW-0472">Membrane</keyword>
<feature type="transmembrane region" description="Helical" evidence="1">
    <location>
        <begin position="95"/>
        <end position="117"/>
    </location>
</feature>
<keyword evidence="5" id="KW-1185">Reference proteome</keyword>
<evidence type="ECO:0000313" key="3">
    <source>
        <dbReference type="EMBL" id="GFU03041.1"/>
    </source>
</evidence>
<reference evidence="2" key="1">
    <citation type="submission" date="2020-08" db="EMBL/GenBank/DDBJ databases">
        <title>Multicomponent nature underlies the extraordinary mechanical properties of spider dragline silk.</title>
        <authorList>
            <person name="Kono N."/>
            <person name="Nakamura H."/>
            <person name="Mori M."/>
            <person name="Yoshida Y."/>
            <person name="Ohtoshi R."/>
            <person name="Malay A.D."/>
            <person name="Moran D.A.P."/>
            <person name="Tomita M."/>
            <person name="Numata K."/>
            <person name="Arakawa K."/>
        </authorList>
    </citation>
    <scope>NUCLEOTIDE SEQUENCE</scope>
</reference>
<feature type="transmembrane region" description="Helical" evidence="1">
    <location>
        <begin position="149"/>
        <end position="169"/>
    </location>
</feature>
<sequence length="385" mass="44573">AYHIFRNIRMKNIGIEMRTTTAFVTDEDALIAVLKKQCGKLWIVLELMGISVFKEKRRKGFLYSLFRIRKLCYPLFLHCNLFYLLYGTIHTRKEVLNYAFIIDMIMPMLINVMWWIIYMRRFKIRIFLVHVAHTMSVSLISQTRLMAHVINATLLLIFVYPFIIIKIMVSQSTIDSIKIVEVFRPVHEIIFPSIMGVMYTAICYLFYRNLQIFKAKFKKELNLSSMITVTKLKNNYLDVVKGVEMIENLFSVPVLMLAVKNVSIISIVVMDMMHKENNWMAELFLEAVLQLTFVFGTMGVLTVYAANIPLEMSGIKSVLLDKMSEQSTGDGLHCGEKQINYIIQRDAIVLTAWNVFELDKPFILKLLIGVIAQAVVIYQLSSSVK</sequence>
<dbReference type="AlphaFoldDB" id="A0A8X6PAZ9"/>
<dbReference type="EMBL" id="BMAW01123385">
    <property type="protein sequence ID" value="GFU03041.1"/>
    <property type="molecule type" value="Genomic_DNA"/>
</dbReference>
<evidence type="ECO:0000313" key="2">
    <source>
        <dbReference type="EMBL" id="GFT60486.1"/>
    </source>
</evidence>
<evidence type="ECO:0000256" key="1">
    <source>
        <dbReference type="SAM" id="Phobius"/>
    </source>
</evidence>
<feature type="non-terminal residue" evidence="2">
    <location>
        <position position="1"/>
    </location>
</feature>
<dbReference type="EMBL" id="BMAW01125716">
    <property type="protein sequence ID" value="GFU13725.1"/>
    <property type="molecule type" value="Genomic_DNA"/>
</dbReference>
<keyword evidence="1" id="KW-0812">Transmembrane</keyword>
<accession>A0A8X6PAZ9</accession>
<comment type="caution">
    <text evidence="2">The sequence shown here is derived from an EMBL/GenBank/DDBJ whole genome shotgun (WGS) entry which is preliminary data.</text>
</comment>
<proteinExistence type="predicted"/>
<feature type="transmembrane region" description="Helical" evidence="1">
    <location>
        <begin position="189"/>
        <end position="207"/>
    </location>
</feature>
<name>A0A8X6PAZ9_NEPPI</name>
<feature type="transmembrane region" description="Helical" evidence="1">
    <location>
        <begin position="283"/>
        <end position="306"/>
    </location>
</feature>
<evidence type="ECO:0000313" key="4">
    <source>
        <dbReference type="EMBL" id="GFU13725.1"/>
    </source>
</evidence>
<gene>
    <name evidence="2" type="primary">AVEN_65590_1</name>
    <name evidence="3" type="ORF">NPIL_222341</name>
    <name evidence="4" type="ORF">NPIL_232661</name>
    <name evidence="2" type="ORF">NPIL_409841</name>
</gene>
<dbReference type="EMBL" id="BMAW01067582">
    <property type="protein sequence ID" value="GFT60486.1"/>
    <property type="molecule type" value="Genomic_DNA"/>
</dbReference>
<dbReference type="Proteomes" id="UP000887013">
    <property type="component" value="Unassembled WGS sequence"/>
</dbReference>
<feature type="transmembrane region" description="Helical" evidence="1">
    <location>
        <begin position="71"/>
        <end position="89"/>
    </location>
</feature>
<feature type="transmembrane region" description="Helical" evidence="1">
    <location>
        <begin position="250"/>
        <end position="271"/>
    </location>
</feature>
<keyword evidence="1" id="KW-1133">Transmembrane helix</keyword>
<evidence type="ECO:0000313" key="5">
    <source>
        <dbReference type="Proteomes" id="UP000887013"/>
    </source>
</evidence>